<dbReference type="GO" id="GO:0000160">
    <property type="term" value="P:phosphorelay signal transduction system"/>
    <property type="evidence" value="ECO:0007669"/>
    <property type="project" value="UniProtKB-KW"/>
</dbReference>
<organism evidence="5 6">
    <name type="scientific">Nitrosococcus watsoni (strain C-113)</name>
    <dbReference type="NCBI Taxonomy" id="105559"/>
    <lineage>
        <taxon>Bacteria</taxon>
        <taxon>Pseudomonadati</taxon>
        <taxon>Pseudomonadota</taxon>
        <taxon>Gammaproteobacteria</taxon>
        <taxon>Chromatiales</taxon>
        <taxon>Chromatiaceae</taxon>
        <taxon>Nitrosococcus</taxon>
    </lineage>
</organism>
<dbReference type="AlphaFoldDB" id="D8KAQ9"/>
<dbReference type="eggNOG" id="COG0745">
    <property type="taxonomic scope" value="Bacteria"/>
</dbReference>
<dbReference type="InterPro" id="IPR050595">
    <property type="entry name" value="Bact_response_regulator"/>
</dbReference>
<keyword evidence="2" id="KW-0902">Two-component regulatory system</keyword>
<dbReference type="PANTHER" id="PTHR44591">
    <property type="entry name" value="STRESS RESPONSE REGULATOR PROTEIN 1"/>
    <property type="match status" value="1"/>
</dbReference>
<keyword evidence="1 3" id="KW-0597">Phosphoprotein</keyword>
<protein>
    <submittedName>
        <fullName evidence="5">Response regulator receiver protein</fullName>
    </submittedName>
</protein>
<dbReference type="InterPro" id="IPR001789">
    <property type="entry name" value="Sig_transdc_resp-reg_receiver"/>
</dbReference>
<dbReference type="SMART" id="SM00448">
    <property type="entry name" value="REC"/>
    <property type="match status" value="1"/>
</dbReference>
<proteinExistence type="predicted"/>
<accession>D8KAQ9</accession>
<dbReference type="Proteomes" id="UP000000393">
    <property type="component" value="Chromosome"/>
</dbReference>
<dbReference type="SUPFAM" id="SSF52172">
    <property type="entry name" value="CheY-like"/>
    <property type="match status" value="1"/>
</dbReference>
<evidence type="ECO:0000313" key="6">
    <source>
        <dbReference type="Proteomes" id="UP000000393"/>
    </source>
</evidence>
<evidence type="ECO:0000313" key="5">
    <source>
        <dbReference type="EMBL" id="ADJ29486.1"/>
    </source>
</evidence>
<feature type="domain" description="Response regulatory" evidence="4">
    <location>
        <begin position="5"/>
        <end position="121"/>
    </location>
</feature>
<dbReference type="OrthoDB" id="9800897at2"/>
<sequence>MASHTALVVDDSKVARLAMSKLLKSRDFDVDDAASGEEALEYLENHRPDIVFMDVMMPGMGGLEATRTILSREATRSLPVVMCTGKEGAADRGVALEVGARDVLAKPTGEENLDRVLKETIIEAKSATVGDIREVIATSIHEAEADAESSTVTLATEEIVERAVAEASAAAQALAERIARETADQVSRRLIEEQVTELAERIARETAETVSQGIADRMLEVAQERAEKKAQAMIETAILKANQEIASKAEETVKTMRSVSAQTVAGFLEEQEAQFHKSLLATVEQSVATAAEKQVGIHFSHYLQAQGRTVIQGIMDEIIQEEDAAYAAEQAQKARSSFWKWPWGRD</sequence>
<feature type="modified residue" description="4-aspartylphosphate" evidence="3">
    <location>
        <position position="54"/>
    </location>
</feature>
<dbReference type="CDD" id="cd17546">
    <property type="entry name" value="REC_hyHK_CKI1_RcsC-like"/>
    <property type="match status" value="1"/>
</dbReference>
<keyword evidence="6" id="KW-1185">Reference proteome</keyword>
<evidence type="ECO:0000256" key="1">
    <source>
        <dbReference type="ARBA" id="ARBA00022553"/>
    </source>
</evidence>
<evidence type="ECO:0000256" key="3">
    <source>
        <dbReference type="PROSITE-ProRule" id="PRU00169"/>
    </source>
</evidence>
<gene>
    <name evidence="5" type="ordered locus">Nwat_2720</name>
</gene>
<evidence type="ECO:0000256" key="2">
    <source>
        <dbReference type="ARBA" id="ARBA00023012"/>
    </source>
</evidence>
<dbReference type="KEGG" id="nwa:Nwat_2720"/>
<name>D8KAQ9_NITWC</name>
<dbReference type="Pfam" id="PF00072">
    <property type="entry name" value="Response_reg"/>
    <property type="match status" value="1"/>
</dbReference>
<dbReference type="RefSeq" id="WP_013221552.1">
    <property type="nucleotide sequence ID" value="NC_014315.1"/>
</dbReference>
<dbReference type="Gene3D" id="3.40.50.2300">
    <property type="match status" value="1"/>
</dbReference>
<evidence type="ECO:0000259" key="4">
    <source>
        <dbReference type="PROSITE" id="PS50110"/>
    </source>
</evidence>
<dbReference type="PANTHER" id="PTHR44591:SF14">
    <property type="entry name" value="PROTEIN PILG"/>
    <property type="match status" value="1"/>
</dbReference>
<dbReference type="InterPro" id="IPR011006">
    <property type="entry name" value="CheY-like_superfamily"/>
</dbReference>
<dbReference type="STRING" id="105559.Nwat_2720"/>
<dbReference type="HOGENOM" id="CLU_801282_0_0_6"/>
<dbReference type="EMBL" id="CP002086">
    <property type="protein sequence ID" value="ADJ29486.1"/>
    <property type="molecule type" value="Genomic_DNA"/>
</dbReference>
<reference evidence="5 6" key="1">
    <citation type="submission" date="2010-06" db="EMBL/GenBank/DDBJ databases">
        <title>Complete sequence of chromosome of Nitrosococcus watsoni C-113.</title>
        <authorList>
            <consortium name="US DOE Joint Genome Institute"/>
            <person name="Lucas S."/>
            <person name="Copeland A."/>
            <person name="Lapidus A."/>
            <person name="Cheng J.-F."/>
            <person name="Bruce D."/>
            <person name="Goodwin L."/>
            <person name="Pitluck S."/>
            <person name="Malfatti S.A."/>
            <person name="Chain P.S.G."/>
            <person name="Land M."/>
            <person name="Hauser L."/>
            <person name="Kyrpides N."/>
            <person name="Ivanova N."/>
            <person name="Cambell M.A."/>
            <person name="Heidelberg J.F."/>
            <person name="Klotz M.G."/>
            <person name="Woyke T."/>
        </authorList>
    </citation>
    <scope>NUCLEOTIDE SEQUENCE [LARGE SCALE GENOMIC DNA]</scope>
    <source>
        <strain evidence="5 6">C-113</strain>
    </source>
</reference>
<dbReference type="PROSITE" id="PS50110">
    <property type="entry name" value="RESPONSE_REGULATORY"/>
    <property type="match status" value="1"/>
</dbReference>